<gene>
    <name evidence="1" type="ORF">NSED_07710</name>
</gene>
<dbReference type="EMBL" id="CP003843">
    <property type="protein sequence ID" value="AFS83334.1"/>
    <property type="molecule type" value="Genomic_DNA"/>
</dbReference>
<dbReference type="HOGENOM" id="CLU_3371263_0_0_2"/>
<name>K0BCZ9_9ARCH</name>
<accession>K0BCZ9</accession>
<reference evidence="1 2" key="1">
    <citation type="journal article" date="2012" name="J. Bacteriol.">
        <title>Draft Genome Sequence of an Ammonia-Oxidizing Archaeon, "Candidatus Nitrosopumilus sediminis" AR2, from Svalbard in the Arctic Circle.</title>
        <authorList>
            <person name="Park S.J."/>
            <person name="Kim J.G."/>
            <person name="Jung M.Y."/>
            <person name="Kim S.J."/>
            <person name="Cha I.T."/>
            <person name="Ghai R."/>
            <person name="Martin-Cuadrado A.B."/>
            <person name="Rodriguez-Valera F."/>
            <person name="Rhee S.K."/>
        </authorList>
    </citation>
    <scope>NUCLEOTIDE SEQUENCE [LARGE SCALE GENOMIC DNA]</scope>
    <source>
        <strain evidence="1 2">AR2</strain>
    </source>
</reference>
<dbReference type="Proteomes" id="UP000006100">
    <property type="component" value="Chromosome"/>
</dbReference>
<proteinExistence type="predicted"/>
<evidence type="ECO:0000313" key="1">
    <source>
        <dbReference type="EMBL" id="AFS83334.1"/>
    </source>
</evidence>
<evidence type="ECO:0000313" key="2">
    <source>
        <dbReference type="Proteomes" id="UP000006100"/>
    </source>
</evidence>
<keyword evidence="2" id="KW-1185">Reference proteome</keyword>
<protein>
    <submittedName>
        <fullName evidence="1">Uncharacterized protein</fullName>
    </submittedName>
</protein>
<dbReference type="eggNOG" id="arCOG08684">
    <property type="taxonomic scope" value="Archaea"/>
</dbReference>
<dbReference type="KEGG" id="nir:NSED_07710"/>
<dbReference type="AlphaFoldDB" id="K0BCZ9"/>
<organism evidence="1 2">
    <name type="scientific">Candidatus Nitrosopumilus sediminis</name>
    <dbReference type="NCBI Taxonomy" id="1229909"/>
    <lineage>
        <taxon>Archaea</taxon>
        <taxon>Nitrososphaerota</taxon>
        <taxon>Nitrososphaeria</taxon>
        <taxon>Nitrosopumilales</taxon>
        <taxon>Nitrosopumilaceae</taxon>
        <taxon>Nitrosopumilus</taxon>
    </lineage>
</organism>
<sequence>MITIPLEKKELLLISTEPEDDYYKIVAKARKLLF</sequence>